<dbReference type="Proteomes" id="UP001266305">
    <property type="component" value="Unassembled WGS sequence"/>
</dbReference>
<protein>
    <submittedName>
        <fullName evidence="2">Uncharacterized protein</fullName>
    </submittedName>
</protein>
<evidence type="ECO:0000313" key="3">
    <source>
        <dbReference type="Proteomes" id="UP001266305"/>
    </source>
</evidence>
<feature type="region of interest" description="Disordered" evidence="1">
    <location>
        <begin position="123"/>
        <end position="250"/>
    </location>
</feature>
<feature type="compositionally biased region" description="Low complexity" evidence="1">
    <location>
        <begin position="176"/>
        <end position="186"/>
    </location>
</feature>
<evidence type="ECO:0000256" key="1">
    <source>
        <dbReference type="SAM" id="MobiDB-lite"/>
    </source>
</evidence>
<gene>
    <name evidence="2" type="ORF">P7K49_006861</name>
</gene>
<sequence length="536" mass="57856">MEFRKLSVTKHFGAGSPRACTAKGEGNGLTEFARGQRRGGPPASRMTRVRVPGREPSPSPGNDFIFFEEQPSWAAVATCLVQPRALHPGTLPGREAAEGKGWRPERESGLPNWARGLLRGVRRPHGAARRTAPTLRSRKGKGKSAGQVSQLRGRMQAVAGRDGATVPFQRPRPGGAPFSACAPPRSARSRRRDRGCRAPALAQQPATRVGDSGCRGARRRAARCPPLHQRSGPSAPPPQAPEKCLYLPPPPPPSRRRYPWRLGTLPSSGLRGCLPSLRVLPAAERALGLASLEEEEEEEQSGLARAASPYNPFNSLAFSFCCSSPLGCRLGRRRRCNFLLPRVFRVLANPHSGPAPRGPGRRGLLADTWTARGGSQLPTSGFRGALSVLHNLQSGRKTKEAFLPLLRLDFLSPSPSIHPVRHRELHECGTHGSAGVLAVPHHIRKTISQAREIVLWPGFRRVTGPPQHPQSPPSFGSPGPRVIQKFIKSKRQLALCSGGPSTAAVVVEKEPPSGANEEGRTLRLARLLPAPPALYV</sequence>
<name>A0ABQ9W4D9_SAGOE</name>
<evidence type="ECO:0000313" key="2">
    <source>
        <dbReference type="EMBL" id="KAK2116235.1"/>
    </source>
</evidence>
<feature type="region of interest" description="Disordered" evidence="1">
    <location>
        <begin position="1"/>
        <end position="61"/>
    </location>
</feature>
<proteinExistence type="predicted"/>
<reference evidence="2 3" key="1">
    <citation type="submission" date="2023-05" db="EMBL/GenBank/DDBJ databases">
        <title>B98-5 Cell Line De Novo Hybrid Assembly: An Optical Mapping Approach.</title>
        <authorList>
            <person name="Kananen K."/>
            <person name="Auerbach J.A."/>
            <person name="Kautto E."/>
            <person name="Blachly J.S."/>
        </authorList>
    </citation>
    <scope>NUCLEOTIDE SEQUENCE [LARGE SCALE GENOMIC DNA]</scope>
    <source>
        <strain evidence="2">B95-8</strain>
        <tissue evidence="2">Cell line</tissue>
    </source>
</reference>
<dbReference type="EMBL" id="JASSZA010000003">
    <property type="protein sequence ID" value="KAK2116235.1"/>
    <property type="molecule type" value="Genomic_DNA"/>
</dbReference>
<organism evidence="2 3">
    <name type="scientific">Saguinus oedipus</name>
    <name type="common">Cotton-top tamarin</name>
    <name type="synonym">Oedipomidas oedipus</name>
    <dbReference type="NCBI Taxonomy" id="9490"/>
    <lineage>
        <taxon>Eukaryota</taxon>
        <taxon>Metazoa</taxon>
        <taxon>Chordata</taxon>
        <taxon>Craniata</taxon>
        <taxon>Vertebrata</taxon>
        <taxon>Euteleostomi</taxon>
        <taxon>Mammalia</taxon>
        <taxon>Eutheria</taxon>
        <taxon>Euarchontoglires</taxon>
        <taxon>Primates</taxon>
        <taxon>Haplorrhini</taxon>
        <taxon>Platyrrhini</taxon>
        <taxon>Cebidae</taxon>
        <taxon>Callitrichinae</taxon>
        <taxon>Saguinus</taxon>
    </lineage>
</organism>
<accession>A0ABQ9W4D9</accession>
<keyword evidence="3" id="KW-1185">Reference proteome</keyword>
<comment type="caution">
    <text evidence="2">The sequence shown here is derived from an EMBL/GenBank/DDBJ whole genome shotgun (WGS) entry which is preliminary data.</text>
</comment>